<dbReference type="InterPro" id="IPR003594">
    <property type="entry name" value="HATPase_dom"/>
</dbReference>
<feature type="domain" description="PAS" evidence="14">
    <location>
        <begin position="175"/>
        <end position="220"/>
    </location>
</feature>
<dbReference type="SMART" id="SM00388">
    <property type="entry name" value="HisKA"/>
    <property type="match status" value="1"/>
</dbReference>
<evidence type="ECO:0000259" key="14">
    <source>
        <dbReference type="PROSITE" id="PS50112"/>
    </source>
</evidence>
<evidence type="ECO:0000256" key="2">
    <source>
        <dbReference type="ARBA" id="ARBA00004141"/>
    </source>
</evidence>
<dbReference type="CDD" id="cd00082">
    <property type="entry name" value="HisKA"/>
    <property type="match status" value="1"/>
</dbReference>
<dbReference type="AlphaFoldDB" id="A0A0M8K918"/>
<dbReference type="OrthoDB" id="9777816at2"/>
<dbReference type="CDD" id="cd00075">
    <property type="entry name" value="HATPase"/>
    <property type="match status" value="1"/>
</dbReference>
<keyword evidence="16" id="KW-1185">Reference proteome</keyword>
<dbReference type="NCBIfam" id="TIGR00229">
    <property type="entry name" value="sensory_box"/>
    <property type="match status" value="1"/>
</dbReference>
<evidence type="ECO:0000256" key="11">
    <source>
        <dbReference type="ARBA" id="ARBA00023012"/>
    </source>
</evidence>
<dbReference type="SUPFAM" id="SSF47384">
    <property type="entry name" value="Homodimeric domain of signal transducing histidine kinase"/>
    <property type="match status" value="1"/>
</dbReference>
<keyword evidence="12" id="KW-0472">Membrane</keyword>
<dbReference type="InterPro" id="IPR003018">
    <property type="entry name" value="GAF"/>
</dbReference>
<sequence length="535" mass="59287">MSGTELAPFGAHEYLLALSRALSRNLDLGTVLHIVLEEAVVLLQADAGFVALRLPRTNMRVVATTGLPLETARAFEPLLNSIPQHSETADDTPPWWKQPALQRALLRIARRQQLPFTHIIAMPLEVDGDVIGALIAFRSSERAFTRYEERLLSGFADQASIAIRNAMLVRQLVQERERLAAVLANSADGVALINAERRIELINPALARLSGWNLDDVVGQPFEHVLRLENEAGVRLPAPAPHSDLVRQEGYLIRRNGTRGPYVSVVYTPLAQGRGMVASVHDLSERRALEASQRAFIAGISHELKTPLAIIIGYAETLLRDDVQWDEATWREGLHVILDEAQHLTRLVDNLLDAARLEAGGLQLHLEPVQLDEWLPRVLSEFARAHPSHHFDIALDGAAFPPVMADTGRLRQVVHNLLSNAVKYAPADTRVSLRLTYDDARGELIFCVSDEGPGIPLEEQERIFRRFHRVEGEASRTEGAGLGLYMARAIVEAHGGRIWVESEPNRGATFCVALPAADDNAPKRTIRIRPIDTTE</sequence>
<keyword evidence="10" id="KW-1133">Transmembrane helix</keyword>
<accession>A0A0M8K918</accession>
<comment type="catalytic activity">
    <reaction evidence="1">
        <text>ATP + protein L-histidine = ADP + protein N-phospho-L-histidine.</text>
        <dbReference type="EC" id="2.7.13.3"/>
    </reaction>
</comment>
<dbReference type="SUPFAM" id="SSF55781">
    <property type="entry name" value="GAF domain-like"/>
    <property type="match status" value="1"/>
</dbReference>
<gene>
    <name evidence="15" type="primary">phoR</name>
    <name evidence="15" type="ORF">ARMA_2658</name>
</gene>
<evidence type="ECO:0000259" key="13">
    <source>
        <dbReference type="PROSITE" id="PS50109"/>
    </source>
</evidence>
<evidence type="ECO:0000256" key="7">
    <source>
        <dbReference type="ARBA" id="ARBA00022741"/>
    </source>
</evidence>
<dbReference type="GO" id="GO:0007234">
    <property type="term" value="P:osmosensory signaling via phosphorelay pathway"/>
    <property type="evidence" value="ECO:0007669"/>
    <property type="project" value="TreeGrafter"/>
</dbReference>
<dbReference type="InterPro" id="IPR013656">
    <property type="entry name" value="PAS_4"/>
</dbReference>
<dbReference type="FunFam" id="3.30.565.10:FF:000006">
    <property type="entry name" value="Sensor histidine kinase WalK"/>
    <property type="match status" value="1"/>
</dbReference>
<evidence type="ECO:0000256" key="4">
    <source>
        <dbReference type="ARBA" id="ARBA00022553"/>
    </source>
</evidence>
<keyword evidence="5 15" id="KW-0808">Transferase</keyword>
<dbReference type="InterPro" id="IPR036097">
    <property type="entry name" value="HisK_dim/P_sf"/>
</dbReference>
<evidence type="ECO:0000256" key="8">
    <source>
        <dbReference type="ARBA" id="ARBA00022777"/>
    </source>
</evidence>
<dbReference type="RefSeq" id="WP_054493953.1">
    <property type="nucleotide sequence ID" value="NZ_BBZA01000235.1"/>
</dbReference>
<dbReference type="Pfam" id="PF02518">
    <property type="entry name" value="HATPase_c"/>
    <property type="match status" value="1"/>
</dbReference>
<evidence type="ECO:0000256" key="12">
    <source>
        <dbReference type="ARBA" id="ARBA00023136"/>
    </source>
</evidence>
<proteinExistence type="predicted"/>
<evidence type="ECO:0000256" key="1">
    <source>
        <dbReference type="ARBA" id="ARBA00000085"/>
    </source>
</evidence>
<evidence type="ECO:0000256" key="5">
    <source>
        <dbReference type="ARBA" id="ARBA00022679"/>
    </source>
</evidence>
<organism evidence="15 16">
    <name type="scientific">Ardenticatena maritima</name>
    <dbReference type="NCBI Taxonomy" id="872965"/>
    <lineage>
        <taxon>Bacteria</taxon>
        <taxon>Bacillati</taxon>
        <taxon>Chloroflexota</taxon>
        <taxon>Ardenticatenia</taxon>
        <taxon>Ardenticatenales</taxon>
        <taxon>Ardenticatenaceae</taxon>
        <taxon>Ardenticatena</taxon>
    </lineage>
</organism>
<dbReference type="Gene3D" id="1.10.287.130">
    <property type="match status" value="1"/>
</dbReference>
<dbReference type="InterPro" id="IPR003661">
    <property type="entry name" value="HisK_dim/P_dom"/>
</dbReference>
<dbReference type="Pfam" id="PF00512">
    <property type="entry name" value="HisKA"/>
    <property type="match status" value="1"/>
</dbReference>
<dbReference type="InterPro" id="IPR004358">
    <property type="entry name" value="Sig_transdc_His_kin-like_C"/>
</dbReference>
<evidence type="ECO:0000256" key="9">
    <source>
        <dbReference type="ARBA" id="ARBA00022840"/>
    </source>
</evidence>
<dbReference type="PRINTS" id="PR00344">
    <property type="entry name" value="BCTRLSENSOR"/>
</dbReference>
<dbReference type="SUPFAM" id="SSF55785">
    <property type="entry name" value="PYP-like sensor domain (PAS domain)"/>
    <property type="match status" value="1"/>
</dbReference>
<dbReference type="FunCoup" id="A0A0M8K918">
    <property type="interactions" value="357"/>
</dbReference>
<dbReference type="PROSITE" id="PS50109">
    <property type="entry name" value="HIS_KIN"/>
    <property type="match status" value="1"/>
</dbReference>
<evidence type="ECO:0000256" key="3">
    <source>
        <dbReference type="ARBA" id="ARBA00012438"/>
    </source>
</evidence>
<reference evidence="16" key="2">
    <citation type="submission" date="2015-08" db="EMBL/GenBank/DDBJ databases">
        <title>Draft Genome Sequence of a Heterotrophic Facultative Anaerobic Bacterium Ardenticatena maritima Strain 110S.</title>
        <authorList>
            <person name="Kawaichi S."/>
            <person name="Yoshida T."/>
            <person name="Sako Y."/>
            <person name="Nakamura R."/>
        </authorList>
    </citation>
    <scope>NUCLEOTIDE SEQUENCE [LARGE SCALE GENOMIC DNA]</scope>
    <source>
        <strain evidence="16">110S</strain>
    </source>
</reference>
<keyword evidence="11" id="KW-0902">Two-component regulatory system</keyword>
<dbReference type="Gene3D" id="3.30.565.10">
    <property type="entry name" value="Histidine kinase-like ATPase, C-terminal domain"/>
    <property type="match status" value="1"/>
</dbReference>
<dbReference type="SMART" id="SM00387">
    <property type="entry name" value="HATPase_c"/>
    <property type="match status" value="1"/>
</dbReference>
<dbReference type="InterPro" id="IPR029016">
    <property type="entry name" value="GAF-like_dom_sf"/>
</dbReference>
<comment type="subcellular location">
    <subcellularLocation>
        <location evidence="2">Membrane</location>
        <topology evidence="2">Multi-pass membrane protein</topology>
    </subcellularLocation>
</comment>
<dbReference type="SMART" id="SM00091">
    <property type="entry name" value="PAS"/>
    <property type="match status" value="1"/>
</dbReference>
<dbReference type="SUPFAM" id="SSF55874">
    <property type="entry name" value="ATPase domain of HSP90 chaperone/DNA topoisomerase II/histidine kinase"/>
    <property type="match status" value="1"/>
</dbReference>
<dbReference type="InterPro" id="IPR036890">
    <property type="entry name" value="HATPase_C_sf"/>
</dbReference>
<dbReference type="GO" id="GO:0016020">
    <property type="term" value="C:membrane"/>
    <property type="evidence" value="ECO:0007669"/>
    <property type="project" value="UniProtKB-SubCell"/>
</dbReference>
<dbReference type="PANTHER" id="PTHR42878:SF7">
    <property type="entry name" value="SENSOR HISTIDINE KINASE GLRK"/>
    <property type="match status" value="1"/>
</dbReference>
<dbReference type="Gene3D" id="3.30.450.20">
    <property type="entry name" value="PAS domain"/>
    <property type="match status" value="1"/>
</dbReference>
<dbReference type="InterPro" id="IPR050351">
    <property type="entry name" value="BphY/WalK/GraS-like"/>
</dbReference>
<dbReference type="Proteomes" id="UP000037784">
    <property type="component" value="Unassembled WGS sequence"/>
</dbReference>
<dbReference type="Pfam" id="PF08448">
    <property type="entry name" value="PAS_4"/>
    <property type="match status" value="1"/>
</dbReference>
<dbReference type="GO" id="GO:0000155">
    <property type="term" value="F:phosphorelay sensor kinase activity"/>
    <property type="evidence" value="ECO:0007669"/>
    <property type="project" value="InterPro"/>
</dbReference>
<dbReference type="FunFam" id="1.10.287.130:FF:000001">
    <property type="entry name" value="Two-component sensor histidine kinase"/>
    <property type="match status" value="1"/>
</dbReference>
<dbReference type="EC" id="2.7.13.3" evidence="3"/>
<dbReference type="EMBL" id="BBZA01000235">
    <property type="protein sequence ID" value="GAP64235.1"/>
    <property type="molecule type" value="Genomic_DNA"/>
</dbReference>
<comment type="caution">
    <text evidence="15">The sequence shown here is derived from an EMBL/GenBank/DDBJ whole genome shotgun (WGS) entry which is preliminary data.</text>
</comment>
<keyword evidence="7" id="KW-0547">Nucleotide-binding</keyword>
<dbReference type="Gene3D" id="3.30.450.40">
    <property type="match status" value="1"/>
</dbReference>
<feature type="domain" description="Histidine kinase" evidence="13">
    <location>
        <begin position="299"/>
        <end position="518"/>
    </location>
</feature>
<evidence type="ECO:0000256" key="10">
    <source>
        <dbReference type="ARBA" id="ARBA00022989"/>
    </source>
</evidence>
<keyword evidence="4" id="KW-0597">Phosphoprotein</keyword>
<dbReference type="GO" id="GO:0000156">
    <property type="term" value="F:phosphorelay response regulator activity"/>
    <property type="evidence" value="ECO:0007669"/>
    <property type="project" value="TreeGrafter"/>
</dbReference>
<evidence type="ECO:0000313" key="15">
    <source>
        <dbReference type="EMBL" id="GAP64235.1"/>
    </source>
</evidence>
<keyword evidence="6" id="KW-0812">Transmembrane</keyword>
<reference evidence="15 16" key="1">
    <citation type="journal article" date="2015" name="Genome Announc.">
        <title>Draft Genome Sequence of a Heterotrophic Facultative Anaerobic Thermophilic Bacterium, Ardenticatena maritima Strain 110ST.</title>
        <authorList>
            <person name="Kawaichi S."/>
            <person name="Yoshida T."/>
            <person name="Sako Y."/>
            <person name="Nakamura R."/>
        </authorList>
    </citation>
    <scope>NUCLEOTIDE SEQUENCE [LARGE SCALE GENOMIC DNA]</scope>
    <source>
        <strain evidence="15 16">110S</strain>
    </source>
</reference>
<evidence type="ECO:0000313" key="16">
    <source>
        <dbReference type="Proteomes" id="UP000037784"/>
    </source>
</evidence>
<dbReference type="PANTHER" id="PTHR42878">
    <property type="entry name" value="TWO-COMPONENT HISTIDINE KINASE"/>
    <property type="match status" value="1"/>
</dbReference>
<dbReference type="InterPro" id="IPR000014">
    <property type="entry name" value="PAS"/>
</dbReference>
<dbReference type="CDD" id="cd00130">
    <property type="entry name" value="PAS"/>
    <property type="match status" value="1"/>
</dbReference>
<keyword evidence="9" id="KW-0067">ATP-binding</keyword>
<dbReference type="SMART" id="SM00065">
    <property type="entry name" value="GAF"/>
    <property type="match status" value="1"/>
</dbReference>
<evidence type="ECO:0000256" key="6">
    <source>
        <dbReference type="ARBA" id="ARBA00022692"/>
    </source>
</evidence>
<name>A0A0M8K918_9CHLR</name>
<dbReference type="InterPro" id="IPR005467">
    <property type="entry name" value="His_kinase_dom"/>
</dbReference>
<dbReference type="Pfam" id="PF13492">
    <property type="entry name" value="GAF_3"/>
    <property type="match status" value="1"/>
</dbReference>
<dbReference type="PROSITE" id="PS50112">
    <property type="entry name" value="PAS"/>
    <property type="match status" value="1"/>
</dbReference>
<dbReference type="InterPro" id="IPR035965">
    <property type="entry name" value="PAS-like_dom_sf"/>
</dbReference>
<protein>
    <recommendedName>
        <fullName evidence="3">histidine kinase</fullName>
        <ecNumber evidence="3">2.7.13.3</ecNumber>
    </recommendedName>
</protein>
<dbReference type="InParanoid" id="A0A0M8K918"/>
<dbReference type="GO" id="GO:0030295">
    <property type="term" value="F:protein kinase activator activity"/>
    <property type="evidence" value="ECO:0007669"/>
    <property type="project" value="TreeGrafter"/>
</dbReference>
<dbReference type="GO" id="GO:0005524">
    <property type="term" value="F:ATP binding"/>
    <property type="evidence" value="ECO:0007669"/>
    <property type="project" value="UniProtKB-KW"/>
</dbReference>
<keyword evidence="8 15" id="KW-0418">Kinase</keyword>